<keyword evidence="2" id="KW-0238">DNA-binding</keyword>
<organism evidence="5 6">
    <name type="scientific">Flagellimonas olearia</name>
    <dbReference type="NCBI Taxonomy" id="552546"/>
    <lineage>
        <taxon>Bacteria</taxon>
        <taxon>Pseudomonadati</taxon>
        <taxon>Bacteroidota</taxon>
        <taxon>Flavobacteriia</taxon>
        <taxon>Flavobacteriales</taxon>
        <taxon>Flavobacteriaceae</taxon>
        <taxon>Flagellimonas</taxon>
    </lineage>
</organism>
<dbReference type="GO" id="GO:0003700">
    <property type="term" value="F:DNA-binding transcription factor activity"/>
    <property type="evidence" value="ECO:0007669"/>
    <property type="project" value="InterPro"/>
</dbReference>
<keyword evidence="1" id="KW-0805">Transcription regulation</keyword>
<comment type="caution">
    <text evidence="5">The sequence shown here is derived from an EMBL/GenBank/DDBJ whole genome shotgun (WGS) entry which is preliminary data.</text>
</comment>
<dbReference type="InterPro" id="IPR018060">
    <property type="entry name" value="HTH_AraC"/>
</dbReference>
<dbReference type="InterPro" id="IPR020449">
    <property type="entry name" value="Tscrpt_reg_AraC-type_HTH"/>
</dbReference>
<dbReference type="GO" id="GO:0043565">
    <property type="term" value="F:sequence-specific DNA binding"/>
    <property type="evidence" value="ECO:0007669"/>
    <property type="project" value="InterPro"/>
</dbReference>
<evidence type="ECO:0000256" key="2">
    <source>
        <dbReference type="ARBA" id="ARBA00023125"/>
    </source>
</evidence>
<reference evidence="5 6" key="1">
    <citation type="submission" date="2019-10" db="EMBL/GenBank/DDBJ databases">
        <title>Muricauda olearia CL-SS4 JCM15563 genome.</title>
        <authorList>
            <person name="Liu L."/>
        </authorList>
    </citation>
    <scope>NUCLEOTIDE SEQUENCE [LARGE SCALE GENOMIC DNA]</scope>
    <source>
        <strain evidence="5 6">CL-SS4</strain>
    </source>
</reference>
<dbReference type="SUPFAM" id="SSF46689">
    <property type="entry name" value="Homeodomain-like"/>
    <property type="match status" value="2"/>
</dbReference>
<evidence type="ECO:0000313" key="5">
    <source>
        <dbReference type="EMBL" id="KAB7530410.1"/>
    </source>
</evidence>
<dbReference type="Gene3D" id="1.10.10.60">
    <property type="entry name" value="Homeodomain-like"/>
    <property type="match status" value="2"/>
</dbReference>
<feature type="domain" description="HTH araC/xylS-type" evidence="4">
    <location>
        <begin position="26"/>
        <end position="123"/>
    </location>
</feature>
<dbReference type="Pfam" id="PF12833">
    <property type="entry name" value="HTH_18"/>
    <property type="match status" value="1"/>
</dbReference>
<evidence type="ECO:0000256" key="3">
    <source>
        <dbReference type="ARBA" id="ARBA00023163"/>
    </source>
</evidence>
<keyword evidence="3" id="KW-0804">Transcription</keyword>
<dbReference type="RefSeq" id="WP_152130344.1">
    <property type="nucleotide sequence ID" value="NZ_WELG01000001.1"/>
</dbReference>
<dbReference type="PROSITE" id="PS00041">
    <property type="entry name" value="HTH_ARAC_FAMILY_1"/>
    <property type="match status" value="1"/>
</dbReference>
<proteinExistence type="predicted"/>
<evidence type="ECO:0000259" key="4">
    <source>
        <dbReference type="PROSITE" id="PS01124"/>
    </source>
</evidence>
<gene>
    <name evidence="5" type="ORF">F8C76_02565</name>
</gene>
<name>A0A6I1E3E4_9FLAO</name>
<accession>A0A6I1E3E4</accession>
<dbReference type="Proteomes" id="UP000429785">
    <property type="component" value="Unassembled WGS sequence"/>
</dbReference>
<dbReference type="InterPro" id="IPR018062">
    <property type="entry name" value="HTH_AraC-typ_CS"/>
</dbReference>
<dbReference type="PROSITE" id="PS01124">
    <property type="entry name" value="HTH_ARAC_FAMILY_2"/>
    <property type="match status" value="1"/>
</dbReference>
<sequence length="145" mass="16963">MTHYYRQVSKLVNDCYPNKGQLDTIIGTRHYINNHLNKELKLDFLSKVRFISKFHLLRLFKKYYGQTPKQYIIDKRIEQAKLLLQGGKTVTDTCFEVGFDTPSSFSTLFKSRVGLTPNEFRKRAIFTKSDCLAFKNFAVLNVKPK</sequence>
<dbReference type="AlphaFoldDB" id="A0A6I1E3E4"/>
<dbReference type="SMART" id="SM00342">
    <property type="entry name" value="HTH_ARAC"/>
    <property type="match status" value="1"/>
</dbReference>
<evidence type="ECO:0000313" key="6">
    <source>
        <dbReference type="Proteomes" id="UP000429785"/>
    </source>
</evidence>
<dbReference type="InterPro" id="IPR009057">
    <property type="entry name" value="Homeodomain-like_sf"/>
</dbReference>
<evidence type="ECO:0000256" key="1">
    <source>
        <dbReference type="ARBA" id="ARBA00023015"/>
    </source>
</evidence>
<protein>
    <submittedName>
        <fullName evidence="5">Helix-turn-helix domain-containing protein</fullName>
    </submittedName>
</protein>
<dbReference type="PANTHER" id="PTHR43280">
    <property type="entry name" value="ARAC-FAMILY TRANSCRIPTIONAL REGULATOR"/>
    <property type="match status" value="1"/>
</dbReference>
<dbReference type="PRINTS" id="PR00032">
    <property type="entry name" value="HTHARAC"/>
</dbReference>
<dbReference type="OrthoDB" id="4480133at2"/>
<dbReference type="PANTHER" id="PTHR43280:SF28">
    <property type="entry name" value="HTH-TYPE TRANSCRIPTIONAL ACTIVATOR RHAS"/>
    <property type="match status" value="1"/>
</dbReference>
<dbReference type="EMBL" id="WELG01000001">
    <property type="protein sequence ID" value="KAB7530410.1"/>
    <property type="molecule type" value="Genomic_DNA"/>
</dbReference>